<feature type="domain" description="Smf/DprA SLOG" evidence="2">
    <location>
        <begin position="101"/>
        <end position="283"/>
    </location>
</feature>
<accession>A0A5K7YEQ1</accession>
<evidence type="ECO:0000313" key="3">
    <source>
        <dbReference type="EMBL" id="BBO66915.1"/>
    </source>
</evidence>
<dbReference type="InterPro" id="IPR003488">
    <property type="entry name" value="DprA"/>
</dbReference>
<comment type="similarity">
    <text evidence="1">Belongs to the DprA/Smf family.</text>
</comment>
<evidence type="ECO:0000256" key="1">
    <source>
        <dbReference type="ARBA" id="ARBA00006525"/>
    </source>
</evidence>
<evidence type="ECO:0000259" key="2">
    <source>
        <dbReference type="Pfam" id="PF02481"/>
    </source>
</evidence>
<dbReference type="EMBL" id="AP021874">
    <property type="protein sequence ID" value="BBO66915.1"/>
    <property type="molecule type" value="Genomic_DNA"/>
</dbReference>
<proteinExistence type="inferred from homology"/>
<dbReference type="Proteomes" id="UP000427906">
    <property type="component" value="Chromosome"/>
</dbReference>
<sequence>MVTDMQHLTEDAKAILLLCGRFNSDKNTKAEKPLSLGEYNRLADWMVKGKLRPADLLKSPPDTETLGATVKIDALRIQGLLSRGAAMALAVEKWSHSGIWIVCRSDAQYPSRLKKHLKRQAPPVLFGVGDIGLLSPGGLAIVGSRNVDDEGEAFTRKVARACVDADMAVVSGGARGVDQVAMLSALAAGGKAVGILADSLQKAALAGKYRQAIREKRLVLVSPFHPGSRFNVGNAMGRNKYIYALADFALIISAEIKKGGTWAGATEELKREERRPVFVRTGKGVPPGNPALLEMGAQPFPEPPWKGDVKNLLAEAEPPVPGVRKPSQRSLFGGERRSAAVAMVKEEPAAFKEAPEKTGISPIAAAADGESEPRLSIYDAALPVLLAAMENWISSADLAGKLDVRKGQLDDWLKRAVEEGVIEKKTRPVRFRRKQETQ</sequence>
<dbReference type="Pfam" id="PF02481">
    <property type="entry name" value="DNA_processg_A"/>
    <property type="match status" value="1"/>
</dbReference>
<reference evidence="3 4" key="1">
    <citation type="submission" date="2019-11" db="EMBL/GenBank/DDBJ databases">
        <title>Comparative genomics of hydrocarbon-degrading Desulfosarcina strains.</title>
        <authorList>
            <person name="Watanabe M."/>
            <person name="Kojima H."/>
            <person name="Fukui M."/>
        </authorList>
    </citation>
    <scope>NUCLEOTIDE SEQUENCE [LARGE SCALE GENOMIC DNA]</scope>
    <source>
        <strain evidence="3 4">PL12</strain>
    </source>
</reference>
<dbReference type="PANTHER" id="PTHR43022">
    <property type="entry name" value="PROTEIN SMF"/>
    <property type="match status" value="1"/>
</dbReference>
<dbReference type="KEGG" id="dalk:DSCA_08450"/>
<dbReference type="InterPro" id="IPR057666">
    <property type="entry name" value="DrpA_SLOG"/>
</dbReference>
<dbReference type="Gene3D" id="3.40.50.450">
    <property type="match status" value="1"/>
</dbReference>
<keyword evidence="4" id="KW-1185">Reference proteome</keyword>
<dbReference type="SUPFAM" id="SSF102405">
    <property type="entry name" value="MCP/YpsA-like"/>
    <property type="match status" value="1"/>
</dbReference>
<name>A0A5K7YEQ1_9BACT</name>
<gene>
    <name evidence="3" type="ORF">DSCA_08450</name>
</gene>
<organism evidence="3 4">
    <name type="scientific">Desulfosarcina alkanivorans</name>
    <dbReference type="NCBI Taxonomy" id="571177"/>
    <lineage>
        <taxon>Bacteria</taxon>
        <taxon>Pseudomonadati</taxon>
        <taxon>Thermodesulfobacteriota</taxon>
        <taxon>Desulfobacteria</taxon>
        <taxon>Desulfobacterales</taxon>
        <taxon>Desulfosarcinaceae</taxon>
        <taxon>Desulfosarcina</taxon>
    </lineage>
</organism>
<dbReference type="PANTHER" id="PTHR43022:SF1">
    <property type="entry name" value="PROTEIN SMF"/>
    <property type="match status" value="1"/>
</dbReference>
<dbReference type="GO" id="GO:0009294">
    <property type="term" value="P:DNA-mediated transformation"/>
    <property type="evidence" value="ECO:0007669"/>
    <property type="project" value="InterPro"/>
</dbReference>
<protein>
    <recommendedName>
        <fullName evidence="2">Smf/DprA SLOG domain-containing protein</fullName>
    </recommendedName>
</protein>
<evidence type="ECO:0000313" key="4">
    <source>
        <dbReference type="Proteomes" id="UP000427906"/>
    </source>
</evidence>
<dbReference type="AlphaFoldDB" id="A0A5K7YEQ1"/>